<dbReference type="AlphaFoldDB" id="A0AA88YME8"/>
<protein>
    <submittedName>
        <fullName evidence="2">Uncharacterized protein</fullName>
    </submittedName>
</protein>
<dbReference type="EMBL" id="VSWD01000005">
    <property type="protein sequence ID" value="KAK3102485.1"/>
    <property type="molecule type" value="Genomic_DNA"/>
</dbReference>
<organism evidence="2 3">
    <name type="scientific">Pinctada imbricata</name>
    <name type="common">Atlantic pearl-oyster</name>
    <name type="synonym">Pinctada martensii</name>
    <dbReference type="NCBI Taxonomy" id="66713"/>
    <lineage>
        <taxon>Eukaryota</taxon>
        <taxon>Metazoa</taxon>
        <taxon>Spiralia</taxon>
        <taxon>Lophotrochozoa</taxon>
        <taxon>Mollusca</taxon>
        <taxon>Bivalvia</taxon>
        <taxon>Autobranchia</taxon>
        <taxon>Pteriomorphia</taxon>
        <taxon>Pterioida</taxon>
        <taxon>Pterioidea</taxon>
        <taxon>Pteriidae</taxon>
        <taxon>Pinctada</taxon>
    </lineage>
</organism>
<feature type="compositionally biased region" description="Polar residues" evidence="1">
    <location>
        <begin position="87"/>
        <end position="96"/>
    </location>
</feature>
<reference evidence="2" key="1">
    <citation type="submission" date="2019-08" db="EMBL/GenBank/DDBJ databases">
        <title>The improved chromosome-level genome for the pearl oyster Pinctada fucata martensii using PacBio sequencing and Hi-C.</title>
        <authorList>
            <person name="Zheng Z."/>
        </authorList>
    </citation>
    <scope>NUCLEOTIDE SEQUENCE</scope>
    <source>
        <strain evidence="2">ZZ-2019</strain>
        <tissue evidence="2">Adductor muscle</tissue>
    </source>
</reference>
<evidence type="ECO:0000256" key="1">
    <source>
        <dbReference type="SAM" id="MobiDB-lite"/>
    </source>
</evidence>
<dbReference type="Proteomes" id="UP001186944">
    <property type="component" value="Unassembled WGS sequence"/>
</dbReference>
<evidence type="ECO:0000313" key="2">
    <source>
        <dbReference type="EMBL" id="KAK3102485.1"/>
    </source>
</evidence>
<evidence type="ECO:0000313" key="3">
    <source>
        <dbReference type="Proteomes" id="UP001186944"/>
    </source>
</evidence>
<gene>
    <name evidence="2" type="ORF">FSP39_011699</name>
</gene>
<comment type="caution">
    <text evidence="2">The sequence shown here is derived from an EMBL/GenBank/DDBJ whole genome shotgun (WGS) entry which is preliminary data.</text>
</comment>
<sequence length="225" mass="25271">MASRFNKDAFHSHHASVKRKKPDKGDSSAESPIMEKSHSMQGEIIQQRPASMVVPSQSDANVSLSPSIGSLNRQNRAGTAPPIRSASPLSQKQKLPSDSDIENFMNRHKKGLFGKKMSLESMLIWSKLKFIDKSKVLDEASVKLSYFRVLDEASVKLSYFRVLDEASVKLSYFRVLDEASVKLSYFRVLDEASVKLSYFRVLDEARSHSETNIAYGGQSCEERSM</sequence>
<feature type="region of interest" description="Disordered" evidence="1">
    <location>
        <begin position="1"/>
        <end position="100"/>
    </location>
</feature>
<feature type="compositionally biased region" description="Polar residues" evidence="1">
    <location>
        <begin position="54"/>
        <end position="77"/>
    </location>
</feature>
<feature type="compositionally biased region" description="Basic and acidic residues" evidence="1">
    <location>
        <begin position="1"/>
        <end position="11"/>
    </location>
</feature>
<feature type="compositionally biased region" description="Basic and acidic residues" evidence="1">
    <location>
        <begin position="23"/>
        <end position="38"/>
    </location>
</feature>
<proteinExistence type="predicted"/>
<accession>A0AA88YME8</accession>
<keyword evidence="3" id="KW-1185">Reference proteome</keyword>
<name>A0AA88YME8_PINIB</name>
<feature type="compositionally biased region" description="Basic residues" evidence="1">
    <location>
        <begin position="12"/>
        <end position="22"/>
    </location>
</feature>